<dbReference type="AlphaFoldDB" id="A0A2B4SD04"/>
<evidence type="ECO:0000256" key="1">
    <source>
        <dbReference type="ARBA" id="ARBA00009024"/>
    </source>
</evidence>
<dbReference type="Proteomes" id="UP000225706">
    <property type="component" value="Unassembled WGS sequence"/>
</dbReference>
<name>A0A2B4SD04_STYPI</name>
<evidence type="ECO:0000313" key="3">
    <source>
        <dbReference type="Proteomes" id="UP000225706"/>
    </source>
</evidence>
<dbReference type="PANTHER" id="PTHR15907">
    <property type="entry name" value="DUF614 FAMILY PROTEIN-RELATED"/>
    <property type="match status" value="1"/>
</dbReference>
<dbReference type="Pfam" id="PF04749">
    <property type="entry name" value="PLAC8"/>
    <property type="match status" value="1"/>
</dbReference>
<dbReference type="EMBL" id="LSMT01000115">
    <property type="protein sequence ID" value="PFX26933.1"/>
    <property type="molecule type" value="Genomic_DNA"/>
</dbReference>
<evidence type="ECO:0000313" key="2">
    <source>
        <dbReference type="EMBL" id="PFX26933.1"/>
    </source>
</evidence>
<keyword evidence="3" id="KW-1185">Reference proteome</keyword>
<dbReference type="InterPro" id="IPR006461">
    <property type="entry name" value="PLAC_motif_containing"/>
</dbReference>
<dbReference type="NCBIfam" id="TIGR01571">
    <property type="entry name" value="A_thal_Cys_rich"/>
    <property type="match status" value="1"/>
</dbReference>
<comment type="caution">
    <text evidence="2">The sequence shown here is derived from an EMBL/GenBank/DDBJ whole genome shotgun (WGS) entry which is preliminary data.</text>
</comment>
<dbReference type="OrthoDB" id="1045822at2759"/>
<accession>A0A2B4SD04</accession>
<reference evidence="3" key="1">
    <citation type="journal article" date="2017" name="bioRxiv">
        <title>Comparative analysis of the genomes of Stylophora pistillata and Acropora digitifera provides evidence for extensive differences between species of corals.</title>
        <authorList>
            <person name="Voolstra C.R."/>
            <person name="Li Y."/>
            <person name="Liew Y.J."/>
            <person name="Baumgarten S."/>
            <person name="Zoccola D."/>
            <person name="Flot J.-F."/>
            <person name="Tambutte S."/>
            <person name="Allemand D."/>
            <person name="Aranda M."/>
        </authorList>
    </citation>
    <scope>NUCLEOTIDE SEQUENCE [LARGE SCALE GENOMIC DNA]</scope>
</reference>
<proteinExistence type="inferred from homology"/>
<comment type="similarity">
    <text evidence="1">Belongs to the cornifelin family.</text>
</comment>
<gene>
    <name evidence="2" type="primary">Cnfn</name>
    <name evidence="2" type="ORF">AWC38_SpisGene8399</name>
</gene>
<organism evidence="2 3">
    <name type="scientific">Stylophora pistillata</name>
    <name type="common">Smooth cauliflower coral</name>
    <dbReference type="NCBI Taxonomy" id="50429"/>
    <lineage>
        <taxon>Eukaryota</taxon>
        <taxon>Metazoa</taxon>
        <taxon>Cnidaria</taxon>
        <taxon>Anthozoa</taxon>
        <taxon>Hexacorallia</taxon>
        <taxon>Scleractinia</taxon>
        <taxon>Astrocoeniina</taxon>
        <taxon>Pocilloporidae</taxon>
        <taxon>Stylophora</taxon>
    </lineage>
</organism>
<sequence>MAQIVTPQPGATVVVTQTQVLRDWNSGLLSCFDDIGSCLTGWCCPCFLLYSISSRMGEGCLYAYCCSEIAPFTLRAKLRTEQHIQGSLCNDALTIMCCFSCALCQMARELNSVGK</sequence>
<protein>
    <submittedName>
        <fullName evidence="2">Cornifelin</fullName>
    </submittedName>
</protein>
<dbReference type="STRING" id="50429.A0A2B4SD04"/>